<dbReference type="GO" id="GO:0006313">
    <property type="term" value="P:DNA transposition"/>
    <property type="evidence" value="ECO:0007669"/>
    <property type="project" value="InterPro"/>
</dbReference>
<dbReference type="InterPro" id="IPR047768">
    <property type="entry name" value="Tn5p-like"/>
</dbReference>
<evidence type="ECO:0000313" key="2">
    <source>
        <dbReference type="EMBL" id="RAI43876.1"/>
    </source>
</evidence>
<dbReference type="PANTHER" id="PTHR37319">
    <property type="entry name" value="TRANSPOSASE"/>
    <property type="match status" value="1"/>
</dbReference>
<evidence type="ECO:0000259" key="1">
    <source>
        <dbReference type="Pfam" id="PF01609"/>
    </source>
</evidence>
<dbReference type="EMBL" id="NPEX01000066">
    <property type="protein sequence ID" value="RAI43876.1"/>
    <property type="molecule type" value="Genomic_DNA"/>
</dbReference>
<gene>
    <name evidence="2" type="ORF">CH341_11935</name>
</gene>
<dbReference type="InterPro" id="IPR014737">
    <property type="entry name" value="Transposase_Tn5-like_C"/>
</dbReference>
<dbReference type="PANTHER" id="PTHR37319:SF1">
    <property type="entry name" value="TRANSPOSASE TN5 DIMERISATION DOMAIN-CONTAINING PROTEIN"/>
    <property type="match status" value="1"/>
</dbReference>
<dbReference type="InterPro" id="IPR002559">
    <property type="entry name" value="Transposase_11"/>
</dbReference>
<organism evidence="2 3">
    <name type="scientific">Rhodoplanes roseus</name>
    <dbReference type="NCBI Taxonomy" id="29409"/>
    <lineage>
        <taxon>Bacteria</taxon>
        <taxon>Pseudomonadati</taxon>
        <taxon>Pseudomonadota</taxon>
        <taxon>Alphaproteobacteria</taxon>
        <taxon>Hyphomicrobiales</taxon>
        <taxon>Nitrobacteraceae</taxon>
        <taxon>Rhodoplanes</taxon>
    </lineage>
</organism>
<dbReference type="InterPro" id="IPR012337">
    <property type="entry name" value="RNaseH-like_sf"/>
</dbReference>
<keyword evidence="3" id="KW-1185">Reference proteome</keyword>
<evidence type="ECO:0000313" key="3">
    <source>
        <dbReference type="Proteomes" id="UP000249130"/>
    </source>
</evidence>
<dbReference type="Gene3D" id="3.90.350.10">
    <property type="entry name" value="Transposase Inhibitor Protein From Tn5, Chain A, domain 1"/>
    <property type="match status" value="1"/>
</dbReference>
<dbReference type="NCBIfam" id="NF033590">
    <property type="entry name" value="transpos_IS4_3"/>
    <property type="match status" value="1"/>
</dbReference>
<dbReference type="Pfam" id="PF01609">
    <property type="entry name" value="DDE_Tnp_1"/>
    <property type="match status" value="1"/>
</dbReference>
<dbReference type="OrthoDB" id="29815at2"/>
<dbReference type="SUPFAM" id="SSF53098">
    <property type="entry name" value="Ribonuclease H-like"/>
    <property type="match status" value="1"/>
</dbReference>
<dbReference type="InterPro" id="IPR054836">
    <property type="entry name" value="Tn5_transposase"/>
</dbReference>
<dbReference type="AlphaFoldDB" id="A0A327L068"/>
<accession>A0A327L068</accession>
<proteinExistence type="predicted"/>
<protein>
    <submittedName>
        <fullName evidence="2">Transposase</fullName>
    </submittedName>
</protein>
<name>A0A327L068_9BRAD</name>
<comment type="caution">
    <text evidence="2">The sequence shown here is derived from an EMBL/GenBank/DDBJ whole genome shotgun (WGS) entry which is preliminary data.</text>
</comment>
<sequence>MVAHASVCLRQLSNGERSQEVRFNRLLGNDRVTVERLIEGWSEQTAPASAGRHVLAIQDTSEINFATTAERRRGLGEIGKGSGRGLLVHAMVAVDADSGSCLGLVAGRIWTRPGRVTVPHAERALSDKESERWVSTGEQARTVLAAAARVTIVGDRESDFYAFWVTLPRPNLDLIGRVMHDRCVADGRLLSAAGKRFAWAGTRRVELPARAPNRPARSAEVIVRFGPVALRRPKGPHHRHLPESVALTLVEVVEPSPPENTAPLHWRLLTTHTVDDAAAAWRIVDWYRQRWTIEQLFRLMKKQGLRLEDSQIETAERLLKLAAIATKAAAVTLQLRQARDGTRVEPASTAFTADEAVVLDALDAEYHGKTALQKNPHPPRSLAWAAWIIARLGGWDGYPSSKPPGPITFSHGLERFRTIAEGWLLRDKHVPPRNVCMP</sequence>
<reference evidence="2 3" key="1">
    <citation type="submission" date="2017-07" db="EMBL/GenBank/DDBJ databases">
        <title>Draft Genome Sequences of Select Purple Nonsulfur Bacteria.</title>
        <authorList>
            <person name="Lasarre B."/>
            <person name="Mckinlay J.B."/>
        </authorList>
    </citation>
    <scope>NUCLEOTIDE SEQUENCE [LARGE SCALE GENOMIC DNA]</scope>
    <source>
        <strain evidence="2 3">DSM 5909</strain>
    </source>
</reference>
<feature type="domain" description="Transposase IS4-like" evidence="1">
    <location>
        <begin position="239"/>
        <end position="323"/>
    </location>
</feature>
<dbReference type="Proteomes" id="UP000249130">
    <property type="component" value="Unassembled WGS sequence"/>
</dbReference>
<dbReference type="GO" id="GO:0004803">
    <property type="term" value="F:transposase activity"/>
    <property type="evidence" value="ECO:0007669"/>
    <property type="project" value="InterPro"/>
</dbReference>
<dbReference type="GO" id="GO:0003677">
    <property type="term" value="F:DNA binding"/>
    <property type="evidence" value="ECO:0007669"/>
    <property type="project" value="InterPro"/>
</dbReference>
<dbReference type="Gene3D" id="1.10.740.10">
    <property type="entry name" value="Transferase Inhibitor Protein From Tn5, Chain"/>
    <property type="match status" value="1"/>
</dbReference>